<dbReference type="EMBL" id="JYDI01000506">
    <property type="protein sequence ID" value="KRY44681.1"/>
    <property type="molecule type" value="Genomic_DNA"/>
</dbReference>
<reference evidence="1 2" key="1">
    <citation type="submission" date="2015-01" db="EMBL/GenBank/DDBJ databases">
        <title>Evolution of Trichinella species and genotypes.</title>
        <authorList>
            <person name="Korhonen P.K."/>
            <person name="Edoardo P."/>
            <person name="Giuseppe L.R."/>
            <person name="Gasser R.B."/>
        </authorList>
    </citation>
    <scope>NUCLEOTIDE SEQUENCE [LARGE SCALE GENOMIC DNA]</scope>
    <source>
        <strain evidence="1">ISS120</strain>
    </source>
</reference>
<dbReference type="AlphaFoldDB" id="A0A0V1C5U6"/>
<dbReference type="PANTHER" id="PTHR47331">
    <property type="entry name" value="PHD-TYPE DOMAIN-CONTAINING PROTEIN"/>
    <property type="match status" value="1"/>
</dbReference>
<evidence type="ECO:0000313" key="1">
    <source>
        <dbReference type="EMBL" id="KRY44681.1"/>
    </source>
</evidence>
<protein>
    <recommendedName>
        <fullName evidence="3">Reverse transcriptase domain-containing protein</fullName>
    </recommendedName>
</protein>
<dbReference type="Proteomes" id="UP000054653">
    <property type="component" value="Unassembled WGS sequence"/>
</dbReference>
<dbReference type="PANTHER" id="PTHR47331:SF1">
    <property type="entry name" value="GAG-LIKE PROTEIN"/>
    <property type="match status" value="1"/>
</dbReference>
<sequence length="119" mass="14130">MHAELNREESNETVKKAITNMYVDDLVMSCDKEDEVRDLIRRVPRFLSKGGFHLKKWASNQKELLFIFPREEVSINAQRKLGKTLGVYWKRDEDILTFKPSSNLFSDFHFCTLYDSFEF</sequence>
<evidence type="ECO:0000313" key="2">
    <source>
        <dbReference type="Proteomes" id="UP000054653"/>
    </source>
</evidence>
<proteinExistence type="predicted"/>
<comment type="caution">
    <text evidence="1">The sequence shown here is derived from an EMBL/GenBank/DDBJ whole genome shotgun (WGS) entry which is preliminary data.</text>
</comment>
<name>A0A0V1C5U6_TRIBR</name>
<keyword evidence="2" id="KW-1185">Reference proteome</keyword>
<accession>A0A0V1C5U6</accession>
<gene>
    <name evidence="1" type="ORF">T03_2274</name>
</gene>
<evidence type="ECO:0008006" key="3">
    <source>
        <dbReference type="Google" id="ProtNLM"/>
    </source>
</evidence>
<organism evidence="1 2">
    <name type="scientific">Trichinella britovi</name>
    <name type="common">Parasitic roundworm</name>
    <dbReference type="NCBI Taxonomy" id="45882"/>
    <lineage>
        <taxon>Eukaryota</taxon>
        <taxon>Metazoa</taxon>
        <taxon>Ecdysozoa</taxon>
        <taxon>Nematoda</taxon>
        <taxon>Enoplea</taxon>
        <taxon>Dorylaimia</taxon>
        <taxon>Trichinellida</taxon>
        <taxon>Trichinellidae</taxon>
        <taxon>Trichinella</taxon>
    </lineage>
</organism>